<protein>
    <submittedName>
        <fullName evidence="2">Uncharacterized protein</fullName>
    </submittedName>
</protein>
<feature type="compositionally biased region" description="Low complexity" evidence="1">
    <location>
        <begin position="1"/>
        <end position="16"/>
    </location>
</feature>
<reference evidence="2" key="1">
    <citation type="journal article" date="2014" name="Front. Microbiol.">
        <title>High frequency of phylogenetically diverse reductive dehalogenase-homologous genes in deep subseafloor sedimentary metagenomes.</title>
        <authorList>
            <person name="Kawai M."/>
            <person name="Futagami T."/>
            <person name="Toyoda A."/>
            <person name="Takaki Y."/>
            <person name="Nishi S."/>
            <person name="Hori S."/>
            <person name="Arai W."/>
            <person name="Tsubouchi T."/>
            <person name="Morono Y."/>
            <person name="Uchiyama I."/>
            <person name="Ito T."/>
            <person name="Fujiyama A."/>
            <person name="Inagaki F."/>
            <person name="Takami H."/>
        </authorList>
    </citation>
    <scope>NUCLEOTIDE SEQUENCE</scope>
    <source>
        <strain evidence="2">Expedition CK06-06</strain>
    </source>
</reference>
<accession>X1E075</accession>
<dbReference type="AlphaFoldDB" id="X1E075"/>
<proteinExistence type="predicted"/>
<name>X1E075_9ZZZZ</name>
<comment type="caution">
    <text evidence="2">The sequence shown here is derived from an EMBL/GenBank/DDBJ whole genome shotgun (WGS) entry which is preliminary data.</text>
</comment>
<feature type="non-terminal residue" evidence="2">
    <location>
        <position position="73"/>
    </location>
</feature>
<organism evidence="2">
    <name type="scientific">marine sediment metagenome</name>
    <dbReference type="NCBI Taxonomy" id="412755"/>
    <lineage>
        <taxon>unclassified sequences</taxon>
        <taxon>metagenomes</taxon>
        <taxon>ecological metagenomes</taxon>
    </lineage>
</organism>
<evidence type="ECO:0000313" key="2">
    <source>
        <dbReference type="EMBL" id="GAH10569.1"/>
    </source>
</evidence>
<gene>
    <name evidence="2" type="ORF">S01H4_62987</name>
</gene>
<sequence>MPDQQPKKPQQSPQPQLEDQLESLPGPVPIEITPQKRDQAQKFFDRARDIAARGNPDYAVQMYLEGLLRDPDT</sequence>
<dbReference type="EMBL" id="BART01037740">
    <property type="protein sequence ID" value="GAH10569.1"/>
    <property type="molecule type" value="Genomic_DNA"/>
</dbReference>
<evidence type="ECO:0000256" key="1">
    <source>
        <dbReference type="SAM" id="MobiDB-lite"/>
    </source>
</evidence>
<feature type="region of interest" description="Disordered" evidence="1">
    <location>
        <begin position="1"/>
        <end position="32"/>
    </location>
</feature>